<evidence type="ECO:0000313" key="3">
    <source>
        <dbReference type="EMBL" id="MBD3913151.1"/>
    </source>
</evidence>
<reference evidence="3 4" key="1">
    <citation type="submission" date="2020-09" db="EMBL/GenBank/DDBJ databases">
        <title>novel species in genus Nocardioides.</title>
        <authorList>
            <person name="Zhang G."/>
        </authorList>
    </citation>
    <scope>NUCLEOTIDE SEQUENCE [LARGE SCALE GENOMIC DNA]</scope>
    <source>
        <strain evidence="3 4">19197</strain>
    </source>
</reference>
<dbReference type="PROSITE" id="PS50943">
    <property type="entry name" value="HTH_CROC1"/>
    <property type="match status" value="1"/>
</dbReference>
<name>A0ABR8MAF8_9ACTN</name>
<dbReference type="RefSeq" id="WP_191197516.1">
    <property type="nucleotide sequence ID" value="NZ_BAAAPA010000002.1"/>
</dbReference>
<dbReference type="SMART" id="SM00530">
    <property type="entry name" value="HTH_XRE"/>
    <property type="match status" value="1"/>
</dbReference>
<keyword evidence="4" id="KW-1185">Reference proteome</keyword>
<sequence>MDTRTGTQGGAQKDELTERLRERFDDKRARRESRVRWLESRSEWTDDEWAWFCLGPFGGEIPGMVRRVRRILDVSQRGLAALLGVSQSVVARWETGRTSPRSSVMERLFEMAGLGALVVDEKTGEQVEPMRNDGVRTRSGSRFPAHTDPRVNGWRVPPGVVSTMAAYYAWQDTSRARRDPMVRARISPHLRRIERYVRGTPVDHPSLTQCVAEAQHQDDLRASRRAGRLAA</sequence>
<dbReference type="InterPro" id="IPR010982">
    <property type="entry name" value="Lambda_DNA-bd_dom_sf"/>
</dbReference>
<dbReference type="Gene3D" id="1.10.260.40">
    <property type="entry name" value="lambda repressor-like DNA-binding domains"/>
    <property type="match status" value="1"/>
</dbReference>
<protein>
    <submittedName>
        <fullName evidence="3">Helix-turn-helix transcriptional regulator</fullName>
    </submittedName>
</protein>
<feature type="region of interest" description="Disordered" evidence="1">
    <location>
        <begin position="131"/>
        <end position="150"/>
    </location>
</feature>
<proteinExistence type="predicted"/>
<evidence type="ECO:0000256" key="1">
    <source>
        <dbReference type="SAM" id="MobiDB-lite"/>
    </source>
</evidence>
<comment type="caution">
    <text evidence="3">The sequence shown here is derived from an EMBL/GenBank/DDBJ whole genome shotgun (WGS) entry which is preliminary data.</text>
</comment>
<dbReference type="EMBL" id="JACXYY010000001">
    <property type="protein sequence ID" value="MBD3913151.1"/>
    <property type="molecule type" value="Genomic_DNA"/>
</dbReference>
<dbReference type="InterPro" id="IPR001387">
    <property type="entry name" value="Cro/C1-type_HTH"/>
</dbReference>
<evidence type="ECO:0000313" key="4">
    <source>
        <dbReference type="Proteomes" id="UP000649289"/>
    </source>
</evidence>
<evidence type="ECO:0000259" key="2">
    <source>
        <dbReference type="PROSITE" id="PS50943"/>
    </source>
</evidence>
<dbReference type="Pfam" id="PF01381">
    <property type="entry name" value="HTH_3"/>
    <property type="match status" value="1"/>
</dbReference>
<accession>A0ABR8MAF8</accession>
<dbReference type="SUPFAM" id="SSF47413">
    <property type="entry name" value="lambda repressor-like DNA-binding domains"/>
    <property type="match status" value="1"/>
</dbReference>
<organism evidence="3 4">
    <name type="scientific">Nocardioides hwasunensis</name>
    <dbReference type="NCBI Taxonomy" id="397258"/>
    <lineage>
        <taxon>Bacteria</taxon>
        <taxon>Bacillati</taxon>
        <taxon>Actinomycetota</taxon>
        <taxon>Actinomycetes</taxon>
        <taxon>Propionibacteriales</taxon>
        <taxon>Nocardioidaceae</taxon>
        <taxon>Nocardioides</taxon>
    </lineage>
</organism>
<dbReference type="Proteomes" id="UP000649289">
    <property type="component" value="Unassembled WGS sequence"/>
</dbReference>
<dbReference type="CDD" id="cd00093">
    <property type="entry name" value="HTH_XRE"/>
    <property type="match status" value="1"/>
</dbReference>
<gene>
    <name evidence="3" type="ORF">IEZ25_00870</name>
</gene>
<feature type="domain" description="HTH cro/C1-type" evidence="2">
    <location>
        <begin position="65"/>
        <end position="108"/>
    </location>
</feature>